<organism evidence="2 3">
    <name type="scientific">Diabrotica virgifera virgifera</name>
    <name type="common">western corn rootworm</name>
    <dbReference type="NCBI Taxonomy" id="50390"/>
    <lineage>
        <taxon>Eukaryota</taxon>
        <taxon>Metazoa</taxon>
        <taxon>Ecdysozoa</taxon>
        <taxon>Arthropoda</taxon>
        <taxon>Hexapoda</taxon>
        <taxon>Insecta</taxon>
        <taxon>Pterygota</taxon>
        <taxon>Neoptera</taxon>
        <taxon>Endopterygota</taxon>
        <taxon>Coleoptera</taxon>
        <taxon>Polyphaga</taxon>
        <taxon>Cucujiformia</taxon>
        <taxon>Chrysomeloidea</taxon>
        <taxon>Chrysomelidae</taxon>
        <taxon>Galerucinae</taxon>
        <taxon>Diabroticina</taxon>
        <taxon>Diabroticites</taxon>
        <taxon>Diabrotica</taxon>
    </lineage>
</organism>
<feature type="compositionally biased region" description="Acidic residues" evidence="1">
    <location>
        <begin position="111"/>
        <end position="125"/>
    </location>
</feature>
<evidence type="ECO:0000313" key="3">
    <source>
        <dbReference type="Proteomes" id="UP001652700"/>
    </source>
</evidence>
<keyword evidence="3" id="KW-1185">Reference proteome</keyword>
<dbReference type="GeneID" id="126880871"/>
<dbReference type="RefSeq" id="XP_050500900.1">
    <property type="nucleotide sequence ID" value="XM_050644943.1"/>
</dbReference>
<proteinExistence type="predicted"/>
<feature type="compositionally biased region" description="Acidic residues" evidence="1">
    <location>
        <begin position="138"/>
        <end position="149"/>
    </location>
</feature>
<feature type="region of interest" description="Disordered" evidence="1">
    <location>
        <begin position="111"/>
        <end position="182"/>
    </location>
</feature>
<evidence type="ECO:0000313" key="2">
    <source>
        <dbReference type="EnsemblMetazoa" id="XP_050500900.1"/>
    </source>
</evidence>
<dbReference type="EnsemblMetazoa" id="XM_050644943.1">
    <property type="protein sequence ID" value="XP_050500900.1"/>
    <property type="gene ID" value="LOC126880871"/>
</dbReference>
<reference evidence="2" key="1">
    <citation type="submission" date="2025-05" db="UniProtKB">
        <authorList>
            <consortium name="EnsemblMetazoa"/>
        </authorList>
    </citation>
    <scope>IDENTIFICATION</scope>
</reference>
<evidence type="ECO:0000256" key="1">
    <source>
        <dbReference type="SAM" id="MobiDB-lite"/>
    </source>
</evidence>
<name>A0ABM5JSJ8_DIAVI</name>
<feature type="compositionally biased region" description="Basic and acidic residues" evidence="1">
    <location>
        <begin position="150"/>
        <end position="164"/>
    </location>
</feature>
<feature type="compositionally biased region" description="Acidic residues" evidence="1">
    <location>
        <begin position="165"/>
        <end position="175"/>
    </location>
</feature>
<dbReference type="Proteomes" id="UP001652700">
    <property type="component" value="Unplaced"/>
</dbReference>
<feature type="compositionally biased region" description="Basic and acidic residues" evidence="1">
    <location>
        <begin position="126"/>
        <end position="137"/>
    </location>
</feature>
<sequence length="182" mass="20861">MQSKQTLNDFPKISLNLRNSALSAVNALHVVAYGNKGLPRQTRKNLRNFTNFAWDKESEEYSTKIDDVKNKLSMPDLVVVCNDLDLKYAGSEDDVIERICSFLNDFNFEDENVDEDEDASDDDGDKDVYHKENGKDVTEEDSDNEDNDVNSDKYAYHEEEGKDVTDDDSSYDDNMEDKRTTD</sequence>
<protein>
    <submittedName>
        <fullName evidence="2">Uncharacterized protein</fullName>
    </submittedName>
</protein>
<accession>A0ABM5JSJ8</accession>